<evidence type="ECO:0000259" key="1">
    <source>
        <dbReference type="Pfam" id="PF01323"/>
    </source>
</evidence>
<proteinExistence type="predicted"/>
<organism evidence="2 3">
    <name type="scientific">Archangium gephyra</name>
    <dbReference type="NCBI Taxonomy" id="48"/>
    <lineage>
        <taxon>Bacteria</taxon>
        <taxon>Pseudomonadati</taxon>
        <taxon>Myxococcota</taxon>
        <taxon>Myxococcia</taxon>
        <taxon>Myxococcales</taxon>
        <taxon>Cystobacterineae</taxon>
        <taxon>Archangiaceae</taxon>
        <taxon>Archangium</taxon>
    </lineage>
</organism>
<dbReference type="EMBL" id="QFQP01000003">
    <property type="protein sequence ID" value="PZR16805.1"/>
    <property type="molecule type" value="Genomic_DNA"/>
</dbReference>
<feature type="domain" description="DSBA-like thioredoxin" evidence="1">
    <location>
        <begin position="10"/>
        <end position="198"/>
    </location>
</feature>
<evidence type="ECO:0000313" key="2">
    <source>
        <dbReference type="EMBL" id="PZR16805.1"/>
    </source>
</evidence>
<dbReference type="AlphaFoldDB" id="A0A2W5TZR8"/>
<dbReference type="InterPro" id="IPR001853">
    <property type="entry name" value="DSBA-like_thioredoxin_dom"/>
</dbReference>
<dbReference type="CDD" id="cd03024">
    <property type="entry name" value="DsbA_FrnE"/>
    <property type="match status" value="1"/>
</dbReference>
<dbReference type="Pfam" id="PF01323">
    <property type="entry name" value="DSBA"/>
    <property type="match status" value="1"/>
</dbReference>
<protein>
    <submittedName>
        <fullName evidence="2">Thioredoxin</fullName>
    </submittedName>
</protein>
<dbReference type="Proteomes" id="UP000249061">
    <property type="component" value="Unassembled WGS sequence"/>
</dbReference>
<dbReference type="GO" id="GO:0016491">
    <property type="term" value="F:oxidoreductase activity"/>
    <property type="evidence" value="ECO:0007669"/>
    <property type="project" value="InterPro"/>
</dbReference>
<comment type="caution">
    <text evidence="2">The sequence shown here is derived from an EMBL/GenBank/DDBJ whole genome shotgun (WGS) entry which is preliminary data.</text>
</comment>
<gene>
    <name evidence="2" type="ORF">DI536_06545</name>
</gene>
<name>A0A2W5TZR8_9BACT</name>
<dbReference type="PANTHER" id="PTHR13887">
    <property type="entry name" value="GLUTATHIONE S-TRANSFERASE KAPPA"/>
    <property type="match status" value="1"/>
</dbReference>
<evidence type="ECO:0000313" key="3">
    <source>
        <dbReference type="Proteomes" id="UP000249061"/>
    </source>
</evidence>
<reference evidence="2 3" key="1">
    <citation type="submission" date="2017-08" db="EMBL/GenBank/DDBJ databases">
        <title>Infants hospitalized years apart are colonized by the same room-sourced microbial strains.</title>
        <authorList>
            <person name="Brooks B."/>
            <person name="Olm M.R."/>
            <person name="Firek B.A."/>
            <person name="Baker R."/>
            <person name="Thomas B.C."/>
            <person name="Morowitz M.J."/>
            <person name="Banfield J.F."/>
        </authorList>
    </citation>
    <scope>NUCLEOTIDE SEQUENCE [LARGE SCALE GENOMIC DNA]</scope>
    <source>
        <strain evidence="2">S2_003_000_R2_14</strain>
    </source>
</reference>
<dbReference type="SUPFAM" id="SSF52833">
    <property type="entry name" value="Thioredoxin-like"/>
    <property type="match status" value="1"/>
</dbReference>
<dbReference type="InterPro" id="IPR036249">
    <property type="entry name" value="Thioredoxin-like_sf"/>
</dbReference>
<dbReference type="Gene3D" id="3.40.30.10">
    <property type="entry name" value="Glutaredoxin"/>
    <property type="match status" value="1"/>
</dbReference>
<dbReference type="PANTHER" id="PTHR13887:SF41">
    <property type="entry name" value="THIOREDOXIN SUPERFAMILY PROTEIN"/>
    <property type="match status" value="1"/>
</dbReference>
<accession>A0A2W5TZR8</accession>
<sequence>MHARMAPLSVTVWSDYVCPWCYIGTSELATLEGEFEFKVDWRPFMLRPDAPEEGWELPERIRASIADPNNPLKLRAQKLGITINHRMQVPNSRRAHEATEYARAHGKLEAFHHEVLVRYWTHGDDIHDWAVLKAVAAHAGLDGEEMQREVDAGKWKAAVDAGLEAAAEVGVSAVPTFVIGEKFGVQGAQEAAVFRQAFKRLQSGI</sequence>